<proteinExistence type="predicted"/>
<evidence type="ECO:0000313" key="2">
    <source>
        <dbReference type="EMBL" id="MLW03348.1"/>
    </source>
</evidence>
<dbReference type="EMBL" id="CP030219">
    <property type="protein sequence ID" value="AXD73803.1"/>
    <property type="molecule type" value="Genomic_DNA"/>
</dbReference>
<name>A0A379RF56_SALER</name>
<dbReference type="Proteomes" id="UP000885392">
    <property type="component" value="Unassembled WGS sequence"/>
</dbReference>
<reference evidence="2" key="3">
    <citation type="submission" date="2018-10" db="EMBL/GenBank/DDBJ databases">
        <authorList>
            <consortium name="PulseNet: The National Subtyping Network for Foodborne Disease Surveillance"/>
            <person name="Tarr C.L."/>
            <person name="Trees E."/>
            <person name="Katz L.S."/>
            <person name="Carleton-Romer H.A."/>
            <person name="Stroika S."/>
            <person name="Kucerova Z."/>
            <person name="Roache K.F."/>
            <person name="Sabol A.L."/>
            <person name="Besser J."/>
            <person name="Gerner-Smidt P."/>
        </authorList>
    </citation>
    <scope>NUCLEOTIDE SEQUENCE [LARGE SCALE GENOMIC DNA]</scope>
    <source>
        <strain evidence="2">PNUSAS038541</strain>
    </source>
</reference>
<sequence length="100" mass="11560">MQLVTVVSRALYRLLPHDTCTSGEWITSHTGYLSFRAVVREDENGRFHAFVSKRTGYTARTFSYERVTDCGTFDTFRHAMSVAHHQACQLAHLRYAWEMA</sequence>
<protein>
    <submittedName>
        <fullName evidence="2">Uncharacterized protein</fullName>
    </submittedName>
</protein>
<evidence type="ECO:0000313" key="3">
    <source>
        <dbReference type="EMBL" id="SUF97775.1"/>
    </source>
</evidence>
<gene>
    <name evidence="1" type="ORF">CHC34_24560</name>
    <name evidence="2" type="ORF">EAK82_24930</name>
    <name evidence="3" type="ORF">NCTC6385_04828</name>
</gene>
<dbReference type="EMBL" id="UGWV01000002">
    <property type="protein sequence ID" value="SUF97775.1"/>
    <property type="molecule type" value="Genomic_DNA"/>
</dbReference>
<reference evidence="3 5" key="2">
    <citation type="submission" date="2018-06" db="EMBL/GenBank/DDBJ databases">
        <authorList>
            <consortium name="Pathogen Informatics"/>
            <person name="Doyle S."/>
        </authorList>
    </citation>
    <scope>NUCLEOTIDE SEQUENCE [LARGE SCALE GENOMIC DNA]</scope>
    <source>
        <strain evidence="3 5">NCTC6385</strain>
    </source>
</reference>
<reference evidence="1 4" key="1">
    <citation type="submission" date="2018-06" db="EMBL/GenBank/DDBJ databases">
        <title>Completed Genome Sequences of 32 Strains from Various Serotypes of Salmonella enterica.</title>
        <authorList>
            <person name="Nash J.H.E."/>
            <person name="Robertson J."/>
            <person name="Bessonov K."/>
        </authorList>
    </citation>
    <scope>NUCLEOTIDE SEQUENCE [LARGE SCALE GENOMIC DNA]</scope>
    <source>
        <strain evidence="1 4">SA20021456</strain>
    </source>
</reference>
<dbReference type="AlphaFoldDB" id="A0A379RF56"/>
<dbReference type="RefSeq" id="WP_080169424.1">
    <property type="nucleotide sequence ID" value="NZ_CP030219.1"/>
</dbReference>
<evidence type="ECO:0000313" key="5">
    <source>
        <dbReference type="Proteomes" id="UP000254463"/>
    </source>
</evidence>
<evidence type="ECO:0000313" key="4">
    <source>
        <dbReference type="Proteomes" id="UP000251994"/>
    </source>
</evidence>
<accession>A0A379RF56</accession>
<evidence type="ECO:0000313" key="1">
    <source>
        <dbReference type="EMBL" id="AXD73803.1"/>
    </source>
</evidence>
<dbReference type="EMBL" id="RVIJ01000044">
    <property type="protein sequence ID" value="MLW03348.1"/>
    <property type="molecule type" value="Genomic_DNA"/>
</dbReference>
<dbReference type="Proteomes" id="UP000251994">
    <property type="component" value="Chromosome"/>
</dbReference>
<dbReference type="Proteomes" id="UP000254463">
    <property type="component" value="Unassembled WGS sequence"/>
</dbReference>
<organism evidence="2">
    <name type="scientific">Salmonella enterica</name>
    <name type="common">Salmonella choleraesuis</name>
    <dbReference type="NCBI Taxonomy" id="28901"/>
    <lineage>
        <taxon>Bacteria</taxon>
        <taxon>Pseudomonadati</taxon>
        <taxon>Pseudomonadota</taxon>
        <taxon>Gammaproteobacteria</taxon>
        <taxon>Enterobacterales</taxon>
        <taxon>Enterobacteriaceae</taxon>
        <taxon>Salmonella</taxon>
    </lineage>
</organism>